<name>A0A5B8XWN5_9DELT</name>
<dbReference type="KEGG" id="bbae:FRD01_22775"/>
<proteinExistence type="predicted"/>
<dbReference type="PROSITE" id="PS51257">
    <property type="entry name" value="PROKAR_LIPOPROTEIN"/>
    <property type="match status" value="1"/>
</dbReference>
<evidence type="ECO:0000313" key="2">
    <source>
        <dbReference type="Proteomes" id="UP000321595"/>
    </source>
</evidence>
<evidence type="ECO:0000313" key="1">
    <source>
        <dbReference type="EMBL" id="QED30005.1"/>
    </source>
</evidence>
<protein>
    <submittedName>
        <fullName evidence="1">Uncharacterized protein</fullName>
    </submittedName>
</protein>
<dbReference type="AlphaFoldDB" id="A0A5B8XWN5"/>
<keyword evidence="2" id="KW-1185">Reference proteome</keyword>
<gene>
    <name evidence="1" type="ORF">FRD01_22775</name>
</gene>
<accession>A0A5B8XWN5</accession>
<dbReference type="Proteomes" id="UP000321595">
    <property type="component" value="Chromosome"/>
</dbReference>
<sequence length="416" mass="46053">MKTFWFPFLLSTSALIACGDVENSSAKGEEESALIDGKEDSFFRPTQHGDLSFGLENRATVTADEVFHAWEFTLTDASSIELKTVLGTRNLDTVMYLYRRDSSEETWGRYIKKNDDHQGEIWSQIDGEFEAGQYRVIVKPFKTKMTGSFHVAATCEGAGCPGAVGACEPDAGLPAETGYGASCAAPIFEVLSTEVQSSNQFSVSLTEKCNLPSLAQNAVNHYIAYWDEVAGFEELFGYDGEIQLNIETTTFEKGQLIWIDTGGDEDGMNLVYDAQGMLLALHQSNQSPDDRFFCKENQDEELEIPTCFSESLHTFKEVSEDGEFLQGVTSVESVNQGEGFVPEYVALAVKAYARQHGLIDGSIKFISTINTGEYSTGADVEVWDFEGVLPHERFLYADERILMQSGEAGVQYVCER</sequence>
<reference evidence="1 2" key="1">
    <citation type="submission" date="2019-08" db="EMBL/GenBank/DDBJ databases">
        <authorList>
            <person name="Liang Q."/>
        </authorList>
    </citation>
    <scope>NUCLEOTIDE SEQUENCE [LARGE SCALE GENOMIC DNA]</scope>
    <source>
        <strain evidence="1 2">V1718</strain>
    </source>
</reference>
<organism evidence="1 2">
    <name type="scientific">Microvenator marinus</name>
    <dbReference type="NCBI Taxonomy" id="2600177"/>
    <lineage>
        <taxon>Bacteria</taxon>
        <taxon>Deltaproteobacteria</taxon>
        <taxon>Bradymonadales</taxon>
        <taxon>Microvenatoraceae</taxon>
        <taxon>Microvenator</taxon>
    </lineage>
</organism>
<dbReference type="RefSeq" id="WP_146963306.1">
    <property type="nucleotide sequence ID" value="NZ_CP042467.1"/>
</dbReference>
<dbReference type="EMBL" id="CP042467">
    <property type="protein sequence ID" value="QED30005.1"/>
    <property type="molecule type" value="Genomic_DNA"/>
</dbReference>